<feature type="transmembrane region" description="Helical" evidence="9">
    <location>
        <begin position="34"/>
        <end position="52"/>
    </location>
</feature>
<keyword evidence="5 9" id="KW-1133">Transmembrane helix</keyword>
<evidence type="ECO:0000256" key="9">
    <source>
        <dbReference type="SAM" id="Phobius"/>
    </source>
</evidence>
<name>A0A644VSP0_9ZZZZ</name>
<keyword evidence="3 9" id="KW-0812">Transmembrane</keyword>
<evidence type="ECO:0000256" key="3">
    <source>
        <dbReference type="ARBA" id="ARBA00022692"/>
    </source>
</evidence>
<evidence type="ECO:0000256" key="8">
    <source>
        <dbReference type="ARBA" id="ARBA00037847"/>
    </source>
</evidence>
<sequence length="53" mass="5600">MTAKSSGKGLSSSAGLVTYYDADDKKAFHIRPTVVLVVAGIVGVFIYVLNLLI</sequence>
<dbReference type="GO" id="GO:0015031">
    <property type="term" value="P:protein transport"/>
    <property type="evidence" value="ECO:0007669"/>
    <property type="project" value="UniProtKB-KW"/>
</dbReference>
<evidence type="ECO:0000256" key="6">
    <source>
        <dbReference type="ARBA" id="ARBA00023010"/>
    </source>
</evidence>
<comment type="subcellular location">
    <subcellularLocation>
        <location evidence="8">Endomembrane system</location>
        <topology evidence="8">Single-pass membrane protein</topology>
    </subcellularLocation>
</comment>
<keyword evidence="6" id="KW-0811">Translocation</keyword>
<dbReference type="InterPro" id="IPR016482">
    <property type="entry name" value="SecG/Sec61-beta/Sbh"/>
</dbReference>
<comment type="similarity">
    <text evidence="1">Belongs to the SEC61-beta family.</text>
</comment>
<reference evidence="10" key="1">
    <citation type="submission" date="2019-08" db="EMBL/GenBank/DDBJ databases">
        <authorList>
            <person name="Kucharzyk K."/>
            <person name="Murdoch R.W."/>
            <person name="Higgins S."/>
            <person name="Loffler F."/>
        </authorList>
    </citation>
    <scope>NUCLEOTIDE SEQUENCE</scope>
</reference>
<proteinExistence type="inferred from homology"/>
<keyword evidence="4" id="KW-0653">Protein transport</keyword>
<accession>A0A644VSP0</accession>
<comment type="caution">
    <text evidence="10">The sequence shown here is derived from an EMBL/GenBank/DDBJ whole genome shotgun (WGS) entry which is preliminary data.</text>
</comment>
<organism evidence="10">
    <name type="scientific">bioreactor metagenome</name>
    <dbReference type="NCBI Taxonomy" id="1076179"/>
    <lineage>
        <taxon>unclassified sequences</taxon>
        <taxon>metagenomes</taxon>
        <taxon>ecological metagenomes</taxon>
    </lineage>
</organism>
<evidence type="ECO:0000313" key="10">
    <source>
        <dbReference type="EMBL" id="MPL93423.1"/>
    </source>
</evidence>
<dbReference type="NCBIfam" id="NF002318">
    <property type="entry name" value="PRK01253.1"/>
    <property type="match status" value="1"/>
</dbReference>
<keyword evidence="2" id="KW-0813">Transport</keyword>
<gene>
    <name evidence="10" type="ORF">SDC9_39550</name>
</gene>
<evidence type="ECO:0000256" key="4">
    <source>
        <dbReference type="ARBA" id="ARBA00022927"/>
    </source>
</evidence>
<evidence type="ECO:0000256" key="2">
    <source>
        <dbReference type="ARBA" id="ARBA00022448"/>
    </source>
</evidence>
<keyword evidence="7 9" id="KW-0472">Membrane</keyword>
<evidence type="ECO:0000256" key="5">
    <source>
        <dbReference type="ARBA" id="ARBA00022989"/>
    </source>
</evidence>
<protein>
    <submittedName>
        <fullName evidence="10">Uncharacterized protein</fullName>
    </submittedName>
</protein>
<dbReference type="EMBL" id="VSSQ01000392">
    <property type="protein sequence ID" value="MPL93423.1"/>
    <property type="molecule type" value="Genomic_DNA"/>
</dbReference>
<dbReference type="AlphaFoldDB" id="A0A644VSP0"/>
<dbReference type="Pfam" id="PF03911">
    <property type="entry name" value="Sec61_beta"/>
    <property type="match status" value="1"/>
</dbReference>
<evidence type="ECO:0000256" key="7">
    <source>
        <dbReference type="ARBA" id="ARBA00023136"/>
    </source>
</evidence>
<evidence type="ECO:0000256" key="1">
    <source>
        <dbReference type="ARBA" id="ARBA00006103"/>
    </source>
</evidence>
<dbReference type="GO" id="GO:0012505">
    <property type="term" value="C:endomembrane system"/>
    <property type="evidence" value="ECO:0007669"/>
    <property type="project" value="UniProtKB-SubCell"/>
</dbReference>